<dbReference type="AlphaFoldDB" id="A0AAU9E7U7"/>
<dbReference type="PANTHER" id="PTHR43686:SF1">
    <property type="entry name" value="AMINOTRAN_5 DOMAIN-CONTAINING PROTEIN"/>
    <property type="match status" value="1"/>
</dbReference>
<evidence type="ECO:0000313" key="3">
    <source>
        <dbReference type="Proteomes" id="UP001321786"/>
    </source>
</evidence>
<dbReference type="SUPFAM" id="SSF54593">
    <property type="entry name" value="Glyoxalase/Bleomycin resistance protein/Dihydroxybiphenyl dioxygenase"/>
    <property type="match status" value="1"/>
</dbReference>
<sequence length="422" mass="48917">MSGVKGSGCQIIEPVCERKDLKEIERSIIKKHRKMIWSKFIKGIKEYKLIEEGDKIAVAISGGKDSLIMAKLLQELQNHGKFKFDLEFIAMDPGFHQVNKDMLIDNCKHLNIPVHIFESGIFRIVDNIAKDYPCYMCAKMRRGALYNKATELGCNKLALGHHFDDVIETTMLNVLYGGTFKTMLPKLKSDNFDSLELIRPMFMIREEDIIKFTKYNGLVTMNCGCVVAAGKTSSKRKEIKDLIKTLKLTFKDVDKSIFQSANNVQLDAIIGWKKDMEKHSYLDYYNDKDIKPHHICIQTNDYEKSLEFYTNILGFELFKETKDFHNRRYNSWLKLDEFNIELQTSKNDDELTPWNKSISGIAHICFRVKDIEKTYSEIKEKGFTNFKAKNNQDVYAVNDKKLMKIVAPEGTIIEFRDSEIDK</sequence>
<dbReference type="InterPro" id="IPR011063">
    <property type="entry name" value="TilS/TtcA_N"/>
</dbReference>
<gene>
    <name evidence="2" type="ORF">HLPR_01380</name>
</gene>
<dbReference type="PANTHER" id="PTHR43686">
    <property type="entry name" value="SULFURTRANSFERASE-RELATED"/>
    <property type="match status" value="1"/>
</dbReference>
<evidence type="ECO:0000259" key="1">
    <source>
        <dbReference type="PROSITE" id="PS51819"/>
    </source>
</evidence>
<dbReference type="PROSITE" id="PS51819">
    <property type="entry name" value="VOC"/>
    <property type="match status" value="1"/>
</dbReference>
<organism evidence="2 3">
    <name type="scientific">Helicovermis profundi</name>
    <dbReference type="NCBI Taxonomy" id="3065157"/>
    <lineage>
        <taxon>Bacteria</taxon>
        <taxon>Bacillati</taxon>
        <taxon>Bacillota</taxon>
        <taxon>Clostridia</taxon>
        <taxon>Helicovermis</taxon>
    </lineage>
</organism>
<dbReference type="Pfam" id="PF13669">
    <property type="entry name" value="Glyoxalase_4"/>
    <property type="match status" value="1"/>
</dbReference>
<feature type="domain" description="VOC" evidence="1">
    <location>
        <begin position="291"/>
        <end position="418"/>
    </location>
</feature>
<dbReference type="Gene3D" id="3.40.50.620">
    <property type="entry name" value="HUPs"/>
    <property type="match status" value="1"/>
</dbReference>
<dbReference type="InterPro" id="IPR029068">
    <property type="entry name" value="Glyas_Bleomycin-R_OHBP_Dase"/>
</dbReference>
<dbReference type="CDD" id="cd24138">
    <property type="entry name" value="TtcA-like"/>
    <property type="match status" value="1"/>
</dbReference>
<accession>A0AAU9E7U7</accession>
<reference evidence="2 3" key="1">
    <citation type="submission" date="2023-08" db="EMBL/GenBank/DDBJ databases">
        <title>Helicovermis profunda gen. nov., sp. nov., a novel mesophilic, fermentative bacterium within the Bacillota from a deep-sea hydrothermal vent chimney.</title>
        <authorList>
            <person name="Miyazaki U."/>
            <person name="Mizutani D."/>
            <person name="Hashimoto Y."/>
            <person name="Tame A."/>
            <person name="Sawayama S."/>
            <person name="Miyazaki J."/>
            <person name="Takai K."/>
            <person name="Nakagawa S."/>
        </authorList>
    </citation>
    <scope>NUCLEOTIDE SEQUENCE [LARGE SCALE GENOMIC DNA]</scope>
    <source>
        <strain evidence="2 3">S502</strain>
    </source>
</reference>
<dbReference type="EMBL" id="AP028654">
    <property type="protein sequence ID" value="BEP27807.1"/>
    <property type="molecule type" value="Genomic_DNA"/>
</dbReference>
<dbReference type="Proteomes" id="UP001321786">
    <property type="component" value="Chromosome"/>
</dbReference>
<dbReference type="Gene3D" id="3.10.180.10">
    <property type="entry name" value="2,3-Dihydroxybiphenyl 1,2-Dioxygenase, domain 1"/>
    <property type="match status" value="1"/>
</dbReference>
<proteinExistence type="predicted"/>
<dbReference type="KEGG" id="hprf:HLPR_01380"/>
<protein>
    <recommendedName>
        <fullName evidence="1">VOC domain-containing protein</fullName>
    </recommendedName>
</protein>
<evidence type="ECO:0000313" key="2">
    <source>
        <dbReference type="EMBL" id="BEP27807.1"/>
    </source>
</evidence>
<dbReference type="InterPro" id="IPR014729">
    <property type="entry name" value="Rossmann-like_a/b/a_fold"/>
</dbReference>
<dbReference type="Pfam" id="PF01171">
    <property type="entry name" value="ATP_bind_3"/>
    <property type="match status" value="1"/>
</dbReference>
<dbReference type="InterPro" id="IPR037523">
    <property type="entry name" value="VOC_core"/>
</dbReference>
<name>A0AAU9E7U7_9FIRM</name>
<dbReference type="SUPFAM" id="SSF52402">
    <property type="entry name" value="Adenine nucleotide alpha hydrolases-like"/>
    <property type="match status" value="1"/>
</dbReference>
<keyword evidence="3" id="KW-1185">Reference proteome</keyword>